<evidence type="ECO:0000256" key="1">
    <source>
        <dbReference type="SAM" id="Phobius"/>
    </source>
</evidence>
<dbReference type="Pfam" id="PF10531">
    <property type="entry name" value="SLBB"/>
    <property type="match status" value="1"/>
</dbReference>
<dbReference type="PANTHER" id="PTHR21180">
    <property type="entry name" value="ENDONUCLEASE/EXONUCLEASE/PHOSPHATASE FAMILY DOMAIN-CONTAINING PROTEIN 1"/>
    <property type="match status" value="1"/>
</dbReference>
<keyword evidence="3" id="KW-0238">DNA-binding</keyword>
<keyword evidence="1" id="KW-0472">Membrane</keyword>
<dbReference type="PANTHER" id="PTHR21180:SF32">
    <property type="entry name" value="ENDONUCLEASE_EXONUCLEASE_PHOSPHATASE FAMILY DOMAIN-CONTAINING PROTEIN 1"/>
    <property type="match status" value="1"/>
</dbReference>
<dbReference type="Pfam" id="PF12836">
    <property type="entry name" value="HHH_3"/>
    <property type="match status" value="1"/>
</dbReference>
<proteinExistence type="predicted"/>
<dbReference type="InterPro" id="IPR010994">
    <property type="entry name" value="RuvA_2-like"/>
</dbReference>
<name>A0ABY7JYK5_9ACTN</name>
<dbReference type="RefSeq" id="WP_269442935.1">
    <property type="nucleotide sequence ID" value="NZ_CP097463.1"/>
</dbReference>
<dbReference type="InterPro" id="IPR051675">
    <property type="entry name" value="Endo/Exo/Phosphatase_dom_1"/>
</dbReference>
<feature type="domain" description="Soluble ligand binding" evidence="2">
    <location>
        <begin position="135"/>
        <end position="188"/>
    </location>
</feature>
<dbReference type="SUPFAM" id="SSF47781">
    <property type="entry name" value="RuvA domain 2-like"/>
    <property type="match status" value="1"/>
</dbReference>
<dbReference type="GO" id="GO:0003677">
    <property type="term" value="F:DNA binding"/>
    <property type="evidence" value="ECO:0007669"/>
    <property type="project" value="UniProtKB-KW"/>
</dbReference>
<dbReference type="Gene3D" id="1.10.150.320">
    <property type="entry name" value="Photosystem II 12 kDa extrinsic protein"/>
    <property type="match status" value="1"/>
</dbReference>
<evidence type="ECO:0000259" key="2">
    <source>
        <dbReference type="Pfam" id="PF10531"/>
    </source>
</evidence>
<reference evidence="3" key="1">
    <citation type="submission" date="2022-05" db="EMBL/GenBank/DDBJ databases">
        <title>Jatrophihabitans sp. SB3-54 whole genome sequence.</title>
        <authorList>
            <person name="Suh M.K."/>
            <person name="Eom M.K."/>
            <person name="Kim J.S."/>
            <person name="Kim H.S."/>
            <person name="Do H.E."/>
            <person name="Shin Y.K."/>
            <person name="Lee J.-S."/>
        </authorList>
    </citation>
    <scope>NUCLEOTIDE SEQUENCE</scope>
    <source>
        <strain evidence="3">SB3-54</strain>
    </source>
</reference>
<evidence type="ECO:0000313" key="3">
    <source>
        <dbReference type="EMBL" id="WAX56402.1"/>
    </source>
</evidence>
<dbReference type="InterPro" id="IPR019554">
    <property type="entry name" value="Soluble_ligand-bd"/>
</dbReference>
<sequence>MRGAGRPGRGRRGEVADRVRALLGEPDAGWTPADPPAVPVAGDPVGGPHGRQRSRAAVLRWQPERRAVLAVGLAVAVAGVLTLWWVLSARPRQVAVHGSGASITPVASLTSPAGAPASAAASPSPTGSAAAVRLVVDVAGKVRRPGVYRLPSGARVIDALQVAGGALPGVSTTTLNLAAPLRDGQQVVVGVPVPASAASAPGGADVPPGSAASGPVDLNTATLDQLQALPGVGPVLAQHILDWRAQHGRFASIDQLNEVSGIGTAKFAALRPLVTCS</sequence>
<evidence type="ECO:0000313" key="4">
    <source>
        <dbReference type="Proteomes" id="UP001164693"/>
    </source>
</evidence>
<keyword evidence="4" id="KW-1185">Reference proteome</keyword>
<dbReference type="Gene3D" id="3.10.560.10">
    <property type="entry name" value="Outer membrane lipoprotein wza domain like"/>
    <property type="match status" value="1"/>
</dbReference>
<gene>
    <name evidence="3" type="ORF">M6B22_17960</name>
</gene>
<dbReference type="Proteomes" id="UP001164693">
    <property type="component" value="Chromosome"/>
</dbReference>
<organism evidence="3 4">
    <name type="scientific">Jatrophihabitans cynanchi</name>
    <dbReference type="NCBI Taxonomy" id="2944128"/>
    <lineage>
        <taxon>Bacteria</taxon>
        <taxon>Bacillati</taxon>
        <taxon>Actinomycetota</taxon>
        <taxon>Actinomycetes</taxon>
        <taxon>Jatrophihabitantales</taxon>
        <taxon>Jatrophihabitantaceae</taxon>
        <taxon>Jatrophihabitans</taxon>
    </lineage>
</organism>
<dbReference type="EMBL" id="CP097463">
    <property type="protein sequence ID" value="WAX56402.1"/>
    <property type="molecule type" value="Genomic_DNA"/>
</dbReference>
<keyword evidence="1" id="KW-0812">Transmembrane</keyword>
<accession>A0ABY7JYK5</accession>
<keyword evidence="1" id="KW-1133">Transmembrane helix</keyword>
<protein>
    <submittedName>
        <fullName evidence="3">ComEA family DNA-binding protein</fullName>
    </submittedName>
</protein>
<feature type="transmembrane region" description="Helical" evidence="1">
    <location>
        <begin position="67"/>
        <end position="87"/>
    </location>
</feature>